<dbReference type="Gramene" id="RZC76446">
    <property type="protein sequence ID" value="RZC76446"/>
    <property type="gene ID" value="C5167_000543"/>
</dbReference>
<feature type="region of interest" description="Disordered" evidence="1">
    <location>
        <begin position="220"/>
        <end position="243"/>
    </location>
</feature>
<keyword evidence="3" id="KW-1185">Reference proteome</keyword>
<proteinExistence type="predicted"/>
<evidence type="ECO:0000256" key="1">
    <source>
        <dbReference type="SAM" id="MobiDB-lite"/>
    </source>
</evidence>
<dbReference type="Proteomes" id="UP000316621">
    <property type="component" value="Chromosome 9"/>
</dbReference>
<gene>
    <name evidence="2" type="ORF">C5167_000543</name>
</gene>
<sequence>MVDCHYSPHLLGAMDRLWFQQIILSPPVEPIQHPPVTKSNLKQLPETPPSSDGIMCTNSSPNLESTLLEHEPLSTISDSSPNLISVKDSDDLEKEKDDEMKMDSYKMKRPKRLSLLGSKTRSRLSSPSLQHTLPTHITRNKVIDVHGNIITSTSSPSPSMSKLRKTMSCKSLWELEYEEVKGFMDLGFRFDKEQICPRMMTVIPGLQRLDSLEFQELISSSTSTSSLQEENEEEDQEEEEVVERPYLSEAWLIKKPNSPLLNLRMPHVTASNDMKNHLKFWARTVACAVQLEV</sequence>
<feature type="compositionally biased region" description="Basic and acidic residues" evidence="1">
    <location>
        <begin position="87"/>
        <end position="106"/>
    </location>
</feature>
<feature type="region of interest" description="Disordered" evidence="1">
    <location>
        <begin position="74"/>
        <end position="106"/>
    </location>
</feature>
<evidence type="ECO:0000313" key="3">
    <source>
        <dbReference type="Proteomes" id="UP000316621"/>
    </source>
</evidence>
<dbReference type="EMBL" id="CM010723">
    <property type="protein sequence ID" value="RZC76446.1"/>
    <property type="molecule type" value="Genomic_DNA"/>
</dbReference>
<organism evidence="2 3">
    <name type="scientific">Papaver somniferum</name>
    <name type="common">Opium poppy</name>
    <dbReference type="NCBI Taxonomy" id="3469"/>
    <lineage>
        <taxon>Eukaryota</taxon>
        <taxon>Viridiplantae</taxon>
        <taxon>Streptophyta</taxon>
        <taxon>Embryophyta</taxon>
        <taxon>Tracheophyta</taxon>
        <taxon>Spermatophyta</taxon>
        <taxon>Magnoliopsida</taxon>
        <taxon>Ranunculales</taxon>
        <taxon>Papaveraceae</taxon>
        <taxon>Papaveroideae</taxon>
        <taxon>Papaver</taxon>
    </lineage>
</organism>
<protein>
    <submittedName>
        <fullName evidence="2">Uncharacterized protein</fullName>
    </submittedName>
</protein>
<accession>A0A4Y7KUB1</accession>
<dbReference type="OrthoDB" id="1918258at2759"/>
<feature type="compositionally biased region" description="Polar residues" evidence="1">
    <location>
        <begin position="74"/>
        <end position="83"/>
    </location>
</feature>
<name>A0A4Y7KUB1_PAPSO</name>
<dbReference type="AlphaFoldDB" id="A0A4Y7KUB1"/>
<feature type="region of interest" description="Disordered" evidence="1">
    <location>
        <begin position="30"/>
        <end position="61"/>
    </location>
</feature>
<evidence type="ECO:0000313" key="2">
    <source>
        <dbReference type="EMBL" id="RZC76446.1"/>
    </source>
</evidence>
<dbReference type="PANTHER" id="PTHR33785:SF2">
    <property type="entry name" value="DUF1685 DOMAIN-CONTAINING PROTEIN"/>
    <property type="match status" value="1"/>
</dbReference>
<dbReference type="PANTHER" id="PTHR33785">
    <property type="entry name" value="OS06G0550800 PROTEIN"/>
    <property type="match status" value="1"/>
</dbReference>
<feature type="compositionally biased region" description="Acidic residues" evidence="1">
    <location>
        <begin position="229"/>
        <end position="241"/>
    </location>
</feature>
<reference evidence="2 3" key="1">
    <citation type="journal article" date="2018" name="Science">
        <title>The opium poppy genome and morphinan production.</title>
        <authorList>
            <person name="Guo L."/>
            <person name="Winzer T."/>
            <person name="Yang X."/>
            <person name="Li Y."/>
            <person name="Ning Z."/>
            <person name="He Z."/>
            <person name="Teodor R."/>
            <person name="Lu Y."/>
            <person name="Bowser T.A."/>
            <person name="Graham I.A."/>
            <person name="Ye K."/>
        </authorList>
    </citation>
    <scope>NUCLEOTIDE SEQUENCE [LARGE SCALE GENOMIC DNA]</scope>
    <source>
        <strain evidence="3">cv. HN1</strain>
        <tissue evidence="2">Leaves</tissue>
    </source>
</reference>
<dbReference type="OMA" id="GFRFNKE"/>